<feature type="domain" description="Golvesin/Xly CBD-like" evidence="6">
    <location>
        <begin position="526"/>
        <end position="659"/>
    </location>
</feature>
<dbReference type="KEGG" id="boa:Bovatus_03160"/>
<name>A0A395W0J4_BACOV</name>
<dbReference type="Pfam" id="PF12831">
    <property type="entry name" value="FAD_oxidored"/>
    <property type="match status" value="1"/>
</dbReference>
<gene>
    <name evidence="8" type="ORF">DWX70_02850</name>
    <name evidence="7" type="ORF">PO240_11860</name>
</gene>
<comment type="caution">
    <text evidence="8">The sequence shown here is derived from an EMBL/GenBank/DDBJ whole genome shotgun (WGS) entry which is preliminary data.</text>
</comment>
<keyword evidence="2" id="KW-0479">Metal-binding</keyword>
<dbReference type="Pfam" id="PF25275">
    <property type="entry name" value="Golvesin_C"/>
    <property type="match status" value="1"/>
</dbReference>
<dbReference type="Proteomes" id="UP000266492">
    <property type="component" value="Unassembled WGS sequence"/>
</dbReference>
<dbReference type="GeneID" id="29452805"/>
<dbReference type="Gene3D" id="3.50.50.60">
    <property type="entry name" value="FAD/NAD(P)-binding domain"/>
    <property type="match status" value="1"/>
</dbReference>
<keyword evidence="3" id="KW-0560">Oxidoreductase</keyword>
<reference evidence="8 9" key="1">
    <citation type="submission" date="2018-08" db="EMBL/GenBank/DDBJ databases">
        <title>A genome reference for cultivated species of the human gut microbiota.</title>
        <authorList>
            <person name="Zou Y."/>
            <person name="Xue W."/>
            <person name="Luo G."/>
        </authorList>
    </citation>
    <scope>NUCLEOTIDE SEQUENCE [LARGE SCALE GENOMIC DNA]</scope>
    <source>
        <strain evidence="8 9">AF20-9LB</strain>
    </source>
</reference>
<keyword evidence="5" id="KW-0411">Iron-sulfur</keyword>
<dbReference type="GO" id="GO:0016491">
    <property type="term" value="F:oxidoreductase activity"/>
    <property type="evidence" value="ECO:0007669"/>
    <property type="project" value="UniProtKB-KW"/>
</dbReference>
<dbReference type="PANTHER" id="PTHR43498:SF1">
    <property type="entry name" value="COB--COM HETERODISULFIDE REDUCTASE IRON-SULFUR SUBUNIT A"/>
    <property type="match status" value="1"/>
</dbReference>
<dbReference type="EMBL" id="JAQNWR010000007">
    <property type="protein sequence ID" value="MDC2408570.1"/>
    <property type="molecule type" value="Genomic_DNA"/>
</dbReference>
<dbReference type="Proteomes" id="UP001214017">
    <property type="component" value="Unassembled WGS sequence"/>
</dbReference>
<dbReference type="InterPro" id="IPR039650">
    <property type="entry name" value="HdrA-like"/>
</dbReference>
<dbReference type="SUPFAM" id="SSF51905">
    <property type="entry name" value="FAD/NAD(P)-binding domain"/>
    <property type="match status" value="1"/>
</dbReference>
<evidence type="ECO:0000259" key="6">
    <source>
        <dbReference type="Pfam" id="PF25275"/>
    </source>
</evidence>
<evidence type="ECO:0000256" key="5">
    <source>
        <dbReference type="ARBA" id="ARBA00023014"/>
    </source>
</evidence>
<dbReference type="InterPro" id="IPR033803">
    <property type="entry name" value="CBD-like_Golvesin-Xly"/>
</dbReference>
<evidence type="ECO:0000313" key="9">
    <source>
        <dbReference type="Proteomes" id="UP000266492"/>
    </source>
</evidence>
<dbReference type="PANTHER" id="PTHR43498">
    <property type="entry name" value="FERREDOXIN:COB-COM HETERODISULFIDE REDUCTASE SUBUNIT A"/>
    <property type="match status" value="1"/>
</dbReference>
<protein>
    <submittedName>
        <fullName evidence="8">FAD-dependent oxidoreductase</fullName>
    </submittedName>
</protein>
<evidence type="ECO:0000256" key="2">
    <source>
        <dbReference type="ARBA" id="ARBA00022723"/>
    </source>
</evidence>
<reference evidence="7" key="2">
    <citation type="submission" date="2022-10" db="EMBL/GenBank/DDBJ databases">
        <title>Human gut microbiome strain richness.</title>
        <authorList>
            <person name="Chen-Liaw A."/>
        </authorList>
    </citation>
    <scope>NUCLEOTIDE SEQUENCE</scope>
    <source>
        <strain evidence="7">F7_m1001271B151109d0_201107</strain>
    </source>
</reference>
<keyword evidence="4" id="KW-0408">Iron</keyword>
<evidence type="ECO:0000313" key="8">
    <source>
        <dbReference type="EMBL" id="RGS87415.1"/>
    </source>
</evidence>
<dbReference type="InterPro" id="IPR036188">
    <property type="entry name" value="FAD/NAD-bd_sf"/>
</dbReference>
<dbReference type="EMBL" id="QRVZ01000002">
    <property type="protein sequence ID" value="RGS87415.1"/>
    <property type="molecule type" value="Genomic_DNA"/>
</dbReference>
<evidence type="ECO:0000313" key="7">
    <source>
        <dbReference type="EMBL" id="MDC2408570.1"/>
    </source>
</evidence>
<dbReference type="GO" id="GO:0051539">
    <property type="term" value="F:4 iron, 4 sulfur cluster binding"/>
    <property type="evidence" value="ECO:0007669"/>
    <property type="project" value="UniProtKB-KW"/>
</dbReference>
<organism evidence="8 9">
    <name type="scientific">Bacteroides ovatus</name>
    <dbReference type="NCBI Taxonomy" id="28116"/>
    <lineage>
        <taxon>Bacteria</taxon>
        <taxon>Pseudomonadati</taxon>
        <taxon>Bacteroidota</taxon>
        <taxon>Bacteroidia</taxon>
        <taxon>Bacteroidales</taxon>
        <taxon>Bacteroidaceae</taxon>
        <taxon>Bacteroides</taxon>
    </lineage>
</organism>
<dbReference type="RefSeq" id="WP_004298570.1">
    <property type="nucleotide sequence ID" value="NZ_BAABYJ010000001.1"/>
</dbReference>
<proteinExistence type="predicted"/>
<sequence>MKYTVLISLLFWVFDGIKAQSVREVDICIYGGTSAGVIAAYTAKNMGKSVILIEPRRNLGGMTSGGLGYTDIGNKYVVKGLALDFYRKLGTHYGKLEQWIFEPKVAESIFVDYINKAEIETWYEYRIVSSTVAERKINEIMLENTYNPQPATNRSVRAKVFIDCSYEGDLMARAGVSYMTGRESNATYGETLNGVQIHKGHQFNRKVDPYKIKGDPTSGLLWGIHHTVPQPTGSGDKKIQAYNFRITLTNNPRNRIPITRPENYDSKKYELLVRLKEVEPWKGLQDVFIWSLMPGDKTDINNKGAFSTDMIGANWEYPEASYEKRDSIWQEHVDYTKGLLYFVGHDRRIPKEIRREMRKWGYPKDEFVGNGYWSHQLYVREARRMLGEVVMTQQHCVGKKTCDDGIGWAAYTMDSHNCDRHVINGFVKNEGNVEVGGFKPYPISYRCIVPRREEVRNLLVPVCLSASHIAYGSIRMEPVFMVLAQSSAVAASLAIDNKCDVQEVCVSDIKRLLDENPYSDGRPGDILVDDDQAAYVQMTGDWKTKQKPGYGLTFRTHESDGRNIAKVRYQLPIKKEGLYKVYIYSPKMKQADTYTVRIGNGRGTRHIIVTPNALKIEGQTTGEWYLLDECHFEPSEQGYVEISSENAIGTVPADAVLLVPQFE</sequence>
<accession>A0A395W0J4</accession>
<evidence type="ECO:0000256" key="3">
    <source>
        <dbReference type="ARBA" id="ARBA00023002"/>
    </source>
</evidence>
<evidence type="ECO:0000256" key="1">
    <source>
        <dbReference type="ARBA" id="ARBA00022485"/>
    </source>
</evidence>
<evidence type="ECO:0000256" key="4">
    <source>
        <dbReference type="ARBA" id="ARBA00023004"/>
    </source>
</evidence>
<dbReference type="AlphaFoldDB" id="A0A395W0J4"/>
<keyword evidence="1" id="KW-0004">4Fe-4S</keyword>
<dbReference type="GO" id="GO:0046872">
    <property type="term" value="F:metal ion binding"/>
    <property type="evidence" value="ECO:0007669"/>
    <property type="project" value="UniProtKB-KW"/>
</dbReference>